<dbReference type="Pfam" id="PF21259">
    <property type="entry name" value="Rgg_C"/>
    <property type="match status" value="1"/>
</dbReference>
<organism evidence="2 3">
    <name type="scientific">Lactobacillus panisapium</name>
    <dbReference type="NCBI Taxonomy" id="2012495"/>
    <lineage>
        <taxon>Bacteria</taxon>
        <taxon>Bacillati</taxon>
        <taxon>Bacillota</taxon>
        <taxon>Bacilli</taxon>
        <taxon>Lactobacillales</taxon>
        <taxon>Lactobacillaceae</taxon>
        <taxon>Lactobacillus</taxon>
    </lineage>
</organism>
<dbReference type="PANTHER" id="PTHR37038">
    <property type="entry name" value="TRANSCRIPTIONAL REGULATOR-RELATED"/>
    <property type="match status" value="1"/>
</dbReference>
<dbReference type="InterPro" id="IPR010982">
    <property type="entry name" value="Lambda_DNA-bd_dom_sf"/>
</dbReference>
<dbReference type="InterPro" id="IPR053163">
    <property type="entry name" value="HTH-type_regulator_Rgg"/>
</dbReference>
<dbReference type="CDD" id="cd00093">
    <property type="entry name" value="HTH_XRE"/>
    <property type="match status" value="1"/>
</dbReference>
<dbReference type="Gene3D" id="1.10.260.40">
    <property type="entry name" value="lambda repressor-like DNA-binding domains"/>
    <property type="match status" value="1"/>
</dbReference>
<dbReference type="Proteomes" id="UP000826550">
    <property type="component" value="Chromosome"/>
</dbReference>
<dbReference type="NCBIfam" id="TIGR01716">
    <property type="entry name" value="RGG_Cterm"/>
    <property type="match status" value="1"/>
</dbReference>
<accession>A0ABX8WDQ3</accession>
<name>A0ABX8WDQ3_9LACO</name>
<feature type="domain" description="HTH cro/C1-type" evidence="1">
    <location>
        <begin position="9"/>
        <end position="63"/>
    </location>
</feature>
<reference evidence="2 3" key="1">
    <citation type="submission" date="2020-01" db="EMBL/GenBank/DDBJ databases">
        <title>Vast differences in strain-level diversity in the gut microbiota of two closely related honey bee species.</title>
        <authorList>
            <person name="Ellegaard K.M."/>
            <person name="Suenami S."/>
            <person name="Miyazaki R."/>
            <person name="Engel P."/>
        </authorList>
    </citation>
    <scope>NUCLEOTIDE SEQUENCE [LARGE SCALE GENOMIC DNA]</scope>
    <source>
        <strain evidence="2 3">ESL0416</strain>
    </source>
</reference>
<dbReference type="InterPro" id="IPR010057">
    <property type="entry name" value="Transcription_activator_Rgg_C"/>
</dbReference>
<proteinExistence type="predicted"/>
<dbReference type="SMART" id="SM00530">
    <property type="entry name" value="HTH_XRE"/>
    <property type="match status" value="1"/>
</dbReference>
<protein>
    <recommendedName>
        <fullName evidence="1">HTH cro/C1-type domain-containing protein</fullName>
    </recommendedName>
</protein>
<evidence type="ECO:0000259" key="1">
    <source>
        <dbReference type="SMART" id="SM00530"/>
    </source>
</evidence>
<dbReference type="SUPFAM" id="SSF47413">
    <property type="entry name" value="lambda repressor-like DNA-binding domains"/>
    <property type="match status" value="1"/>
</dbReference>
<dbReference type="EMBL" id="CP048268">
    <property type="protein sequence ID" value="QYN53281.1"/>
    <property type="molecule type" value="Genomic_DNA"/>
</dbReference>
<keyword evidence="3" id="KW-1185">Reference proteome</keyword>
<sequence>MIDSKYGKRFKQLRLQKNFSLDNASIGITSKSSLYYWEKGQRNMPFDKVVAMLNRMRIPCEELDFGLNDEYQYMFAITNAYLKNDKQKLKQLALISLQQLRENSQDKNVLLKAAISCNFLKNSTNELLFSPKNLASLEELLSEIKEWNYEDVFNFGNTLSLLPNKRIFGLAKLLIQVYLENKPKNYLKWEHAALNTIFNASVTLIISDRQYGKKLISELNLLKIDDIFAFEKIRLIFISELVNYLETEDDSELVAHFFPTIEYLGFANLSTEMKKTFVKVKKQVA</sequence>
<dbReference type="InterPro" id="IPR001387">
    <property type="entry name" value="Cro/C1-type_HTH"/>
</dbReference>
<evidence type="ECO:0000313" key="3">
    <source>
        <dbReference type="Proteomes" id="UP000826550"/>
    </source>
</evidence>
<dbReference type="RefSeq" id="WP_220220021.1">
    <property type="nucleotide sequence ID" value="NZ_CP048268.1"/>
</dbReference>
<evidence type="ECO:0000313" key="2">
    <source>
        <dbReference type="EMBL" id="QYN53281.1"/>
    </source>
</evidence>
<gene>
    <name evidence="2" type="ORF">GYM71_07570</name>
</gene>